<dbReference type="RefSeq" id="XP_067918172.1">
    <property type="nucleotide sequence ID" value="XM_068069854.1"/>
</dbReference>
<dbReference type="AlphaFoldDB" id="A0A2C6KJ71"/>
<gene>
    <name evidence="2" type="ORF">CSUI_009745</name>
</gene>
<dbReference type="Proteomes" id="UP000221165">
    <property type="component" value="Unassembled WGS sequence"/>
</dbReference>
<comment type="caution">
    <text evidence="2">The sequence shown here is derived from an EMBL/GenBank/DDBJ whole genome shotgun (WGS) entry which is preliminary data.</text>
</comment>
<name>A0A2C6KJ71_9APIC</name>
<evidence type="ECO:0000313" key="2">
    <source>
        <dbReference type="EMBL" id="PHJ16443.1"/>
    </source>
</evidence>
<organism evidence="2 3">
    <name type="scientific">Cystoisospora suis</name>
    <dbReference type="NCBI Taxonomy" id="483139"/>
    <lineage>
        <taxon>Eukaryota</taxon>
        <taxon>Sar</taxon>
        <taxon>Alveolata</taxon>
        <taxon>Apicomplexa</taxon>
        <taxon>Conoidasida</taxon>
        <taxon>Coccidia</taxon>
        <taxon>Eucoccidiorida</taxon>
        <taxon>Eimeriorina</taxon>
        <taxon>Sarcocystidae</taxon>
        <taxon>Cystoisospora</taxon>
    </lineage>
</organism>
<protein>
    <submittedName>
        <fullName evidence="2">Uncharacterized protein</fullName>
    </submittedName>
</protein>
<accession>A0A2C6KJ71</accession>
<evidence type="ECO:0000256" key="1">
    <source>
        <dbReference type="SAM" id="MobiDB-lite"/>
    </source>
</evidence>
<dbReference type="VEuPathDB" id="ToxoDB:CSUI_009745"/>
<keyword evidence="3" id="KW-1185">Reference proteome</keyword>
<evidence type="ECO:0000313" key="3">
    <source>
        <dbReference type="Proteomes" id="UP000221165"/>
    </source>
</evidence>
<proteinExistence type="predicted"/>
<dbReference type="EMBL" id="MIGC01005959">
    <property type="protein sequence ID" value="PHJ16443.1"/>
    <property type="molecule type" value="Genomic_DNA"/>
</dbReference>
<feature type="region of interest" description="Disordered" evidence="1">
    <location>
        <begin position="1"/>
        <end position="22"/>
    </location>
</feature>
<sequence>MGEEYANDQQFGGCSGPAGRKKPFQRVSLWSTRVQNSVEFPRNSTKPHGPAW</sequence>
<dbReference type="GeneID" id="94433065"/>
<reference evidence="2 3" key="1">
    <citation type="journal article" date="2017" name="Int. J. Parasitol.">
        <title>The genome of the protozoan parasite Cystoisospora suis and a reverse vaccinology approach to identify vaccine candidates.</title>
        <authorList>
            <person name="Palmieri N."/>
            <person name="Shrestha A."/>
            <person name="Ruttkowski B."/>
            <person name="Beck T."/>
            <person name="Vogl C."/>
            <person name="Tomley F."/>
            <person name="Blake D.P."/>
            <person name="Joachim A."/>
        </authorList>
    </citation>
    <scope>NUCLEOTIDE SEQUENCE [LARGE SCALE GENOMIC DNA]</scope>
    <source>
        <strain evidence="2 3">Wien I</strain>
    </source>
</reference>